<evidence type="ECO:0000313" key="2">
    <source>
        <dbReference type="EMBL" id="GHF59107.1"/>
    </source>
</evidence>
<organism evidence="2 3">
    <name type="scientific">Deinococcus metalli</name>
    <dbReference type="NCBI Taxonomy" id="1141878"/>
    <lineage>
        <taxon>Bacteria</taxon>
        <taxon>Thermotogati</taxon>
        <taxon>Deinococcota</taxon>
        <taxon>Deinococci</taxon>
        <taxon>Deinococcales</taxon>
        <taxon>Deinococcaceae</taxon>
        <taxon>Deinococcus</taxon>
    </lineage>
</organism>
<reference evidence="3" key="1">
    <citation type="journal article" date="2019" name="Int. J. Syst. Evol. Microbiol.">
        <title>The Global Catalogue of Microorganisms (GCM) 10K type strain sequencing project: providing services to taxonomists for standard genome sequencing and annotation.</title>
        <authorList>
            <consortium name="The Broad Institute Genomics Platform"/>
            <consortium name="The Broad Institute Genome Sequencing Center for Infectious Disease"/>
            <person name="Wu L."/>
            <person name="Ma J."/>
        </authorList>
    </citation>
    <scope>NUCLEOTIDE SEQUENCE [LARGE SCALE GENOMIC DNA]</scope>
    <source>
        <strain evidence="3">CGMCC 1.18437</strain>
    </source>
</reference>
<dbReference type="EMBL" id="BNAJ01000013">
    <property type="protein sequence ID" value="GHF59107.1"/>
    <property type="molecule type" value="Genomic_DNA"/>
</dbReference>
<keyword evidence="3" id="KW-1185">Reference proteome</keyword>
<gene>
    <name evidence="2" type="ORF">GCM10017781_39140</name>
</gene>
<accession>A0ABQ3JW92</accession>
<comment type="caution">
    <text evidence="2">The sequence shown here is derived from an EMBL/GenBank/DDBJ whole genome shotgun (WGS) entry which is preliminary data.</text>
</comment>
<feature type="compositionally biased region" description="Basic and acidic residues" evidence="1">
    <location>
        <begin position="97"/>
        <end position="106"/>
    </location>
</feature>
<dbReference type="Proteomes" id="UP000619376">
    <property type="component" value="Unassembled WGS sequence"/>
</dbReference>
<sequence>MPIFCAPYAAAMKVRFTDGRVRVRIDDLELAALHAGTALRVQVPWEGGGWSLTLDPVLGHTVGEHGRLRVGVRDVLDTLSDPDREGVVLPGPPSVNVEKDYGPQHT</sequence>
<protein>
    <recommendedName>
        <fullName evidence="4">DUF1905 domain-containing protein</fullName>
    </recommendedName>
</protein>
<evidence type="ECO:0008006" key="4">
    <source>
        <dbReference type="Google" id="ProtNLM"/>
    </source>
</evidence>
<evidence type="ECO:0000313" key="3">
    <source>
        <dbReference type="Proteomes" id="UP000619376"/>
    </source>
</evidence>
<proteinExistence type="predicted"/>
<evidence type="ECO:0000256" key="1">
    <source>
        <dbReference type="SAM" id="MobiDB-lite"/>
    </source>
</evidence>
<feature type="region of interest" description="Disordered" evidence="1">
    <location>
        <begin position="81"/>
        <end position="106"/>
    </location>
</feature>
<name>A0ABQ3JW92_9DEIO</name>